<dbReference type="Pfam" id="PF06296">
    <property type="entry name" value="RelE"/>
    <property type="match status" value="1"/>
</dbReference>
<evidence type="ECO:0000313" key="1">
    <source>
        <dbReference type="EMBL" id="TDR82985.1"/>
    </source>
</evidence>
<gene>
    <name evidence="1" type="ORF">DFP86_101379</name>
</gene>
<dbReference type="AlphaFoldDB" id="A0A4R7BFX5"/>
<protein>
    <submittedName>
        <fullName evidence="1">RelE toxin of RelEB toxin-antitoxin system</fullName>
    </submittedName>
</protein>
<dbReference type="PIRSF" id="PIRSF039032">
    <property type="entry name" value="HigB-2"/>
    <property type="match status" value="1"/>
</dbReference>
<comment type="caution">
    <text evidence="1">The sequence shown here is derived from an EMBL/GenBank/DDBJ whole genome shotgun (WGS) entry which is preliminary data.</text>
</comment>
<dbReference type="EMBL" id="SNZP01000001">
    <property type="protein sequence ID" value="TDR82985.1"/>
    <property type="molecule type" value="Genomic_DNA"/>
</dbReference>
<dbReference type="InterPro" id="IPR009387">
    <property type="entry name" value="HigB-2"/>
</dbReference>
<dbReference type="RefSeq" id="WP_208108182.1">
    <property type="nucleotide sequence ID" value="NZ_SNZP01000001.1"/>
</dbReference>
<evidence type="ECO:0000313" key="2">
    <source>
        <dbReference type="Proteomes" id="UP000295611"/>
    </source>
</evidence>
<dbReference type="Proteomes" id="UP000295611">
    <property type="component" value="Unassembled WGS sequence"/>
</dbReference>
<reference evidence="1 2" key="1">
    <citation type="submission" date="2019-03" db="EMBL/GenBank/DDBJ databases">
        <title>Genomic Encyclopedia of Type Strains, Phase III (KMG-III): the genomes of soil and plant-associated and newly described type strains.</title>
        <authorList>
            <person name="Whitman W."/>
        </authorList>
    </citation>
    <scope>NUCLEOTIDE SEQUENCE [LARGE SCALE GENOMIC DNA]</scope>
    <source>
        <strain evidence="1 2">CECT 8976</strain>
    </source>
</reference>
<organism evidence="1 2">
    <name type="scientific">Paludibacterium purpuratum</name>
    <dbReference type="NCBI Taxonomy" id="1144873"/>
    <lineage>
        <taxon>Bacteria</taxon>
        <taxon>Pseudomonadati</taxon>
        <taxon>Pseudomonadota</taxon>
        <taxon>Betaproteobacteria</taxon>
        <taxon>Neisseriales</taxon>
        <taxon>Chromobacteriaceae</taxon>
        <taxon>Paludibacterium</taxon>
    </lineage>
</organism>
<accession>A0A4R7BFX5</accession>
<keyword evidence="2" id="KW-1185">Reference proteome</keyword>
<proteinExistence type="predicted"/>
<sequence length="114" mass="12616">MLLTLVELPEFRRQAARLFTDGERQDLITYLAGQPKAGDLIRGTGGIRKLRWARAGMGKSGGARVIYYYHSDLIPLFLLTAYGKNEAANLPQAERNELAVLVDILADYAHGALK</sequence>
<name>A0A4R7BFX5_9NEIS</name>